<dbReference type="EMBL" id="CP022684">
    <property type="protein sequence ID" value="AUM14785.1"/>
    <property type="molecule type" value="Genomic_DNA"/>
</dbReference>
<gene>
    <name evidence="2" type="ORF">Kalk_00795</name>
</gene>
<evidence type="ECO:0000256" key="1">
    <source>
        <dbReference type="SAM" id="SignalP"/>
    </source>
</evidence>
<dbReference type="OrthoDB" id="5368544at2"/>
<dbReference type="Proteomes" id="UP000235116">
    <property type="component" value="Chromosome"/>
</dbReference>
<dbReference type="SUPFAM" id="SSF53850">
    <property type="entry name" value="Periplasmic binding protein-like II"/>
    <property type="match status" value="1"/>
</dbReference>
<keyword evidence="1" id="KW-0732">Signal</keyword>
<sequence>MRFNITATLVACIISFLSSHSFADVVVIVNPSNSVSELNDKWLGAIFLGKKTKFPDGSSAVPIEQQPGTSARDKFNEKILEKNEGQLRAYWSQRIFTGKGQPPKTVNGSADVKKLVSENPVFIGYIDASEIDDTVKVIRKLE</sequence>
<feature type="signal peptide" evidence="1">
    <location>
        <begin position="1"/>
        <end position="23"/>
    </location>
</feature>
<dbReference type="Gene3D" id="3.40.190.10">
    <property type="entry name" value="Periplasmic binding protein-like II"/>
    <property type="match status" value="1"/>
</dbReference>
<proteinExistence type="predicted"/>
<feature type="chain" id="PRO_5014623127" evidence="1">
    <location>
        <begin position="24"/>
        <end position="142"/>
    </location>
</feature>
<dbReference type="KEGG" id="kak:Kalk_00795"/>
<dbReference type="AlphaFoldDB" id="A0A2K9LTH6"/>
<keyword evidence="3" id="KW-1185">Reference proteome</keyword>
<accession>A0A2K9LTH6</accession>
<organism evidence="2 3">
    <name type="scientific">Ketobacter alkanivorans</name>
    <dbReference type="NCBI Taxonomy" id="1917421"/>
    <lineage>
        <taxon>Bacteria</taxon>
        <taxon>Pseudomonadati</taxon>
        <taxon>Pseudomonadota</taxon>
        <taxon>Gammaproteobacteria</taxon>
        <taxon>Pseudomonadales</taxon>
        <taxon>Ketobacteraceae</taxon>
        <taxon>Ketobacter</taxon>
    </lineage>
</organism>
<evidence type="ECO:0000313" key="2">
    <source>
        <dbReference type="EMBL" id="AUM14785.1"/>
    </source>
</evidence>
<name>A0A2K9LTH6_9GAMM</name>
<evidence type="ECO:0000313" key="3">
    <source>
        <dbReference type="Proteomes" id="UP000235116"/>
    </source>
</evidence>
<protein>
    <submittedName>
        <fullName evidence="2">Phosphate ABC transporter substrate-binding protein</fullName>
    </submittedName>
</protein>
<reference evidence="3" key="1">
    <citation type="submission" date="2017-08" db="EMBL/GenBank/DDBJ databases">
        <title>Direct submision.</title>
        <authorList>
            <person name="Kim S.-J."/>
            <person name="Rhee S.-K."/>
        </authorList>
    </citation>
    <scope>NUCLEOTIDE SEQUENCE [LARGE SCALE GENOMIC DNA]</scope>
    <source>
        <strain evidence="3">GI5</strain>
    </source>
</reference>